<name>A0A2N5DSJ8_9GAMM</name>
<dbReference type="EMBL" id="PJZF01000105">
    <property type="protein sequence ID" value="PLR29064.1"/>
    <property type="molecule type" value="Genomic_DNA"/>
</dbReference>
<protein>
    <submittedName>
        <fullName evidence="1">Uncharacterized protein</fullName>
    </submittedName>
</protein>
<reference evidence="1 2" key="1">
    <citation type="submission" date="2017-12" db="EMBL/GenBank/DDBJ databases">
        <title>Characterization of six clinical isolates of Enterochimera gen. nov., a novel genus of the Yersiniaciae family and the three species Enterochimera arupensis sp. nov., Enterochimera coloradensis sp. nov, and Enterochimera californica sp. nov.</title>
        <authorList>
            <person name="Rossi A."/>
            <person name="Fisher M."/>
        </authorList>
    </citation>
    <scope>NUCLEOTIDE SEQUENCE [LARGE SCALE GENOMIC DNA]</scope>
    <source>
        <strain evidence="2">2015-Iso6</strain>
    </source>
</reference>
<proteinExistence type="predicted"/>
<evidence type="ECO:0000313" key="2">
    <source>
        <dbReference type="Proteomes" id="UP000234240"/>
    </source>
</evidence>
<accession>A0A2N5DSJ8</accession>
<feature type="non-terminal residue" evidence="1">
    <location>
        <position position="164"/>
    </location>
</feature>
<dbReference type="Proteomes" id="UP000234240">
    <property type="component" value="Unassembled WGS sequence"/>
</dbReference>
<comment type="caution">
    <text evidence="1">The sequence shown here is derived from an EMBL/GenBank/DDBJ whole genome shotgun (WGS) entry which is preliminary data.</text>
</comment>
<feature type="non-terminal residue" evidence="1">
    <location>
        <position position="1"/>
    </location>
</feature>
<dbReference type="AlphaFoldDB" id="A0A2N5DSJ8"/>
<gene>
    <name evidence="1" type="ORF">CYR55_23130</name>
</gene>
<sequence length="164" mass="17706">RRDDGNSTLKDINRDALPVINLGRSPGFQMHDNTICTDEYNAGHITNAAGKVTALLSLTPVEITYSVMVLAAEKETLSALVGVLATWLRQFTNYGNSNFTAKSRITGCDLELDCLIRDPKGVFVNDLTLPLANNRVFAASIPITVIAPLYTAWLGAPATGKIEV</sequence>
<evidence type="ECO:0000313" key="1">
    <source>
        <dbReference type="EMBL" id="PLR29064.1"/>
    </source>
</evidence>
<organism evidence="1 2">
    <name type="scientific">Chimaeribacter californicus</name>
    <dbReference type="NCBI Taxonomy" id="2060067"/>
    <lineage>
        <taxon>Bacteria</taxon>
        <taxon>Pseudomonadati</taxon>
        <taxon>Pseudomonadota</taxon>
        <taxon>Gammaproteobacteria</taxon>
        <taxon>Enterobacterales</taxon>
        <taxon>Yersiniaceae</taxon>
        <taxon>Chimaeribacter</taxon>
    </lineage>
</organism>
<keyword evidence="2" id="KW-1185">Reference proteome</keyword>